<dbReference type="EMBL" id="FODT01000001">
    <property type="protein sequence ID" value="SEO09449.1"/>
    <property type="molecule type" value="Genomic_DNA"/>
</dbReference>
<evidence type="ECO:0000259" key="2">
    <source>
        <dbReference type="PROSITE" id="PS51898"/>
    </source>
</evidence>
<dbReference type="GO" id="GO:0015074">
    <property type="term" value="P:DNA integration"/>
    <property type="evidence" value="ECO:0007669"/>
    <property type="project" value="InterPro"/>
</dbReference>
<dbReference type="InterPro" id="IPR011010">
    <property type="entry name" value="DNA_brk_join_enz"/>
</dbReference>
<protein>
    <submittedName>
        <fullName evidence="3">Phage integrase family protein</fullName>
    </submittedName>
</protein>
<dbReference type="Gene3D" id="1.10.443.10">
    <property type="entry name" value="Intergrase catalytic core"/>
    <property type="match status" value="1"/>
</dbReference>
<organism evidence="3 4">
    <name type="scientific">Rhodopseudomonas pseudopalustris</name>
    <dbReference type="NCBI Taxonomy" id="1513892"/>
    <lineage>
        <taxon>Bacteria</taxon>
        <taxon>Pseudomonadati</taxon>
        <taxon>Pseudomonadota</taxon>
        <taxon>Alphaproteobacteria</taxon>
        <taxon>Hyphomicrobiales</taxon>
        <taxon>Nitrobacteraceae</taxon>
        <taxon>Rhodopseudomonas</taxon>
    </lineage>
</organism>
<keyword evidence="1" id="KW-0233">DNA recombination</keyword>
<dbReference type="InterPro" id="IPR002104">
    <property type="entry name" value="Integrase_catalytic"/>
</dbReference>
<reference evidence="4" key="1">
    <citation type="submission" date="2016-10" db="EMBL/GenBank/DDBJ databases">
        <authorList>
            <person name="Varghese N."/>
            <person name="Submissions S."/>
        </authorList>
    </citation>
    <scope>NUCLEOTIDE SEQUENCE [LARGE SCALE GENOMIC DNA]</scope>
    <source>
        <strain evidence="4">DSM 123</strain>
    </source>
</reference>
<dbReference type="GO" id="GO:0006310">
    <property type="term" value="P:DNA recombination"/>
    <property type="evidence" value="ECO:0007669"/>
    <property type="project" value="UniProtKB-KW"/>
</dbReference>
<accession>A0A1H8LWI8</accession>
<dbReference type="AlphaFoldDB" id="A0A1H8LWI8"/>
<feature type="domain" description="Tyr recombinase" evidence="2">
    <location>
        <begin position="356"/>
        <end position="567"/>
    </location>
</feature>
<keyword evidence="4" id="KW-1185">Reference proteome</keyword>
<evidence type="ECO:0000313" key="3">
    <source>
        <dbReference type="EMBL" id="SEO09449.1"/>
    </source>
</evidence>
<sequence length="609" mass="69450">MTAFEQADLHLTSQQVDGLLRDVVRTHLDKLERLAAAGKSCSSFDADQAKRDDRRAAWTYRLLHSQGSAAIVGSLDEQQMSAEGMTLQDIAAIRNHLSLLRKNNLVPTRPDILQDLVGAHGAPATAMNMATAQDIYFRGMWMALAQSDRRYGGNIVEADDFVAQIFRDRVQPVQRVQDEREMFAHAAMAESEQQQPFETVVERNQPDDVDDRFESIADILVKKRLKARRWTIKSKKQAEQIFSLMEKFMLEERSVEKMSLVRQKDLAAFTSFLEAEIYKHHGKSSKDEFRSIAEMRVIAMSKPENMRGVEAGTLNRHLTFIDQLFDCAVAEGVEMDPRLSLSKLRAIDSSETRAREERTKFSLGQIEKLFEQAPFVNCARWDKLSQFGADGHSLVYHGALYFIPMLIFYGGGRLEEYCGLIMDDVIETNGAHPYLHIAKNKYRRIKNAASKRNIVIHPELIRLGFLRYVALIRSLDYELVFPDLFSPTTKSLLGSRFYKLFKPVLLSAGITEDGLGSHAIRHAFGAILKKRNVRDELRADLLGHRGKTETSERYCEATEISTMYELVCKMPVVTENLVAHPTNIFQWVREKHAPPFSHPNRAKRERTAR</sequence>
<proteinExistence type="predicted"/>
<name>A0A1H8LWI8_9BRAD</name>
<evidence type="ECO:0000256" key="1">
    <source>
        <dbReference type="ARBA" id="ARBA00023172"/>
    </source>
</evidence>
<dbReference type="PROSITE" id="PS51898">
    <property type="entry name" value="TYR_RECOMBINASE"/>
    <property type="match status" value="1"/>
</dbReference>
<dbReference type="Pfam" id="PF00589">
    <property type="entry name" value="Phage_integrase"/>
    <property type="match status" value="1"/>
</dbReference>
<dbReference type="InterPro" id="IPR013762">
    <property type="entry name" value="Integrase-like_cat_sf"/>
</dbReference>
<dbReference type="Proteomes" id="UP000199615">
    <property type="component" value="Unassembled WGS sequence"/>
</dbReference>
<evidence type="ECO:0000313" key="4">
    <source>
        <dbReference type="Proteomes" id="UP000199615"/>
    </source>
</evidence>
<dbReference type="GO" id="GO:0003677">
    <property type="term" value="F:DNA binding"/>
    <property type="evidence" value="ECO:0007669"/>
    <property type="project" value="InterPro"/>
</dbReference>
<dbReference type="SUPFAM" id="SSF56349">
    <property type="entry name" value="DNA breaking-rejoining enzymes"/>
    <property type="match status" value="1"/>
</dbReference>
<gene>
    <name evidence="3" type="ORF">SAMN05444123_101253</name>
</gene>